<dbReference type="GeneID" id="857186"/>
<dbReference type="AlphaFoldDB" id="Q98S68"/>
<dbReference type="Proteomes" id="UP000242167">
    <property type="component" value="Nucleomorph 3"/>
</dbReference>
<dbReference type="EMBL" id="AF083031">
    <property type="protein sequence ID" value="AAK39713.1"/>
    <property type="molecule type" value="Genomic_DNA"/>
</dbReference>
<accession>Q98S68</accession>
<evidence type="ECO:0000256" key="1">
    <source>
        <dbReference type="SAM" id="Phobius"/>
    </source>
</evidence>
<protein>
    <submittedName>
        <fullName evidence="2">Uncharacterized protein</fullName>
    </submittedName>
</protein>
<reference evidence="2 3" key="1">
    <citation type="journal article" date="2001" name="Nature">
        <title>The highly reduced genome of an enslaved algal nucleus.</title>
        <authorList>
            <person name="Douglas S."/>
            <person name="Zauner S."/>
            <person name="Fraunholz M."/>
            <person name="Beaton M."/>
            <person name="Penny S."/>
            <person name="Deng L."/>
            <person name="Wu X."/>
            <person name="Reith M."/>
            <person name="Cavalier-Smith T."/>
            <person name="Maier U."/>
        </authorList>
    </citation>
    <scope>NUCLEOTIDE SEQUENCE [LARGE SCALE GENOMIC DNA]</scope>
</reference>
<feature type="transmembrane region" description="Helical" evidence="1">
    <location>
        <begin position="7"/>
        <end position="27"/>
    </location>
</feature>
<gene>
    <name evidence="2" type="primary">orf158</name>
</gene>
<evidence type="ECO:0000313" key="2">
    <source>
        <dbReference type="EMBL" id="AAK39713.1"/>
    </source>
</evidence>
<keyword evidence="2" id="KW-0542">Nucleomorph</keyword>
<dbReference type="PIR" id="F90127">
    <property type="entry name" value="F90127"/>
</dbReference>
<keyword evidence="1" id="KW-1133">Transmembrane helix</keyword>
<dbReference type="RefSeq" id="XP_001713404.1">
    <property type="nucleotide sequence ID" value="XM_001713352.1"/>
</dbReference>
<proteinExistence type="predicted"/>
<evidence type="ECO:0000313" key="3">
    <source>
        <dbReference type="Proteomes" id="UP000242167"/>
    </source>
</evidence>
<keyword evidence="1" id="KW-0472">Membrane</keyword>
<name>Q98S68_GUITH</name>
<keyword evidence="1" id="KW-0812">Transmembrane</keyword>
<geneLocation type="nucleomorph" evidence="2"/>
<organism evidence="2 3">
    <name type="scientific">Guillardia theta</name>
    <name type="common">Cryptophyte</name>
    <name type="synonym">Cryptomonas phi</name>
    <dbReference type="NCBI Taxonomy" id="55529"/>
    <lineage>
        <taxon>Eukaryota</taxon>
        <taxon>Cryptophyceae</taxon>
        <taxon>Pyrenomonadales</taxon>
        <taxon>Geminigeraceae</taxon>
        <taxon>Guillardia</taxon>
    </lineage>
</organism>
<sequence>MRAKFILLYIILFKYMDPIFLIILISISNLCFNNFNINEYFIDEYFYKYESIKKRQKAMLYFYKLILNYKKLNINFYLKFGGNFINFSKWNKKNVLFRLEKGFKILKTNLIKQNFVINLEDKFLCNSLNKIVKKVILKTNEKLYNLYYSKNKINVNSF</sequence>